<gene>
    <name evidence="2" type="ORF">BDQ94DRAFT_176357</name>
</gene>
<protein>
    <submittedName>
        <fullName evidence="2">Uncharacterized protein</fullName>
    </submittedName>
</protein>
<feature type="non-terminal residue" evidence="2">
    <location>
        <position position="99"/>
    </location>
</feature>
<reference evidence="2 3" key="1">
    <citation type="submission" date="2018-07" db="EMBL/GenBank/DDBJ databases">
        <title>The genomes of Aspergillus section Nigri reveals drivers in fungal speciation.</title>
        <authorList>
            <consortium name="DOE Joint Genome Institute"/>
            <person name="Vesth T.C."/>
            <person name="Nybo J."/>
            <person name="Theobald S."/>
            <person name="Brandl J."/>
            <person name="Frisvad J.C."/>
            <person name="Nielsen K.F."/>
            <person name="Lyhne E.K."/>
            <person name="Kogle M.E."/>
            <person name="Kuo A."/>
            <person name="Riley R."/>
            <person name="Clum A."/>
            <person name="Nolan M."/>
            <person name="Lipzen A."/>
            <person name="Salamov A."/>
            <person name="Henrissat B."/>
            <person name="Wiebenga A."/>
            <person name="De vries R.P."/>
            <person name="Grigoriev I.V."/>
            <person name="Mortensen U.H."/>
            <person name="Andersen M.R."/>
            <person name="Baker S.E."/>
        </authorList>
    </citation>
    <scope>NUCLEOTIDE SEQUENCE [LARGE SCALE GENOMIC DNA]</scope>
    <source>
        <strain evidence="2 3">CBS 139.54b</strain>
    </source>
</reference>
<sequence>MPKGFFPSDLPLDPTIDLEARSRSLDLEQQVGALITERDSLQRNMEKLESENRKLVDIAAKLAAEFDRRASSGLDVGMTALVWDLQISQRDLASERKIS</sequence>
<organism evidence="2 3">
    <name type="scientific">Aspergillus welwitschiae</name>
    <dbReference type="NCBI Taxonomy" id="1341132"/>
    <lineage>
        <taxon>Eukaryota</taxon>
        <taxon>Fungi</taxon>
        <taxon>Dikarya</taxon>
        <taxon>Ascomycota</taxon>
        <taxon>Pezizomycotina</taxon>
        <taxon>Eurotiomycetes</taxon>
        <taxon>Eurotiomycetidae</taxon>
        <taxon>Eurotiales</taxon>
        <taxon>Aspergillaceae</taxon>
        <taxon>Aspergillus</taxon>
        <taxon>Aspergillus subgen. Circumdati</taxon>
    </lineage>
</organism>
<accession>A0A3F3PJC0</accession>
<proteinExistence type="predicted"/>
<dbReference type="AlphaFoldDB" id="A0A3F3PJC0"/>
<dbReference type="Proteomes" id="UP000253729">
    <property type="component" value="Unassembled WGS sequence"/>
</dbReference>
<keyword evidence="3" id="KW-1185">Reference proteome</keyword>
<evidence type="ECO:0000256" key="1">
    <source>
        <dbReference type="SAM" id="Coils"/>
    </source>
</evidence>
<keyword evidence="1" id="KW-0175">Coiled coil</keyword>
<name>A0A3F3PJC0_9EURO</name>
<evidence type="ECO:0000313" key="2">
    <source>
        <dbReference type="EMBL" id="RDH26466.1"/>
    </source>
</evidence>
<dbReference type="EMBL" id="KZ852143">
    <property type="protein sequence ID" value="RDH26466.1"/>
    <property type="molecule type" value="Genomic_DNA"/>
</dbReference>
<dbReference type="RefSeq" id="XP_026619488.1">
    <property type="nucleotide sequence ID" value="XM_026772679.1"/>
</dbReference>
<feature type="coiled-coil region" evidence="1">
    <location>
        <begin position="31"/>
        <end position="65"/>
    </location>
</feature>
<evidence type="ECO:0000313" key="3">
    <source>
        <dbReference type="Proteomes" id="UP000253729"/>
    </source>
</evidence>
<dbReference type="GeneID" id="38141035"/>